<evidence type="ECO:0000256" key="1">
    <source>
        <dbReference type="ARBA" id="ARBA00004651"/>
    </source>
</evidence>
<dbReference type="RefSeq" id="WP_133343751.1">
    <property type="nucleotide sequence ID" value="NZ_SMZO01000042.1"/>
</dbReference>
<evidence type="ECO:0000256" key="5">
    <source>
        <dbReference type="ARBA" id="ARBA00022553"/>
    </source>
</evidence>
<dbReference type="SUPFAM" id="SSF56784">
    <property type="entry name" value="HAD-like"/>
    <property type="match status" value="1"/>
</dbReference>
<accession>A0A4R6ASB5</accession>
<dbReference type="InterPro" id="IPR023214">
    <property type="entry name" value="HAD_sf"/>
</dbReference>
<feature type="transmembrane region" description="Helical" evidence="15">
    <location>
        <begin position="370"/>
        <end position="389"/>
    </location>
</feature>
<keyword evidence="5" id="KW-0597">Phosphoprotein</keyword>
<dbReference type="Gene3D" id="2.70.150.10">
    <property type="entry name" value="Calcium-transporting ATPase, cytoplasmic transduction domain A"/>
    <property type="match status" value="1"/>
</dbReference>
<feature type="transmembrane region" description="Helical" evidence="15">
    <location>
        <begin position="214"/>
        <end position="232"/>
    </location>
</feature>
<keyword evidence="17" id="KW-0378">Hydrolase</keyword>
<dbReference type="InterPro" id="IPR036412">
    <property type="entry name" value="HAD-like_sf"/>
</dbReference>
<evidence type="ECO:0000256" key="4">
    <source>
        <dbReference type="ARBA" id="ARBA00022475"/>
    </source>
</evidence>
<evidence type="ECO:0000256" key="12">
    <source>
        <dbReference type="ARBA" id="ARBA00022989"/>
    </source>
</evidence>
<dbReference type="InterPro" id="IPR027256">
    <property type="entry name" value="P-typ_ATPase_IB"/>
</dbReference>
<evidence type="ECO:0000256" key="3">
    <source>
        <dbReference type="ARBA" id="ARBA00022448"/>
    </source>
</evidence>
<gene>
    <name evidence="17" type="primary">cadA</name>
    <name evidence="17" type="ORF">E2L05_15280</name>
</gene>
<keyword evidence="8 15" id="KW-0547">Nucleotide-binding</keyword>
<dbReference type="SUPFAM" id="SSF81665">
    <property type="entry name" value="Calcium ATPase, transmembrane domain M"/>
    <property type="match status" value="1"/>
</dbReference>
<dbReference type="Pfam" id="PF00403">
    <property type="entry name" value="HMA"/>
    <property type="match status" value="1"/>
</dbReference>
<keyword evidence="3" id="KW-0813">Transport</keyword>
<comment type="caution">
    <text evidence="17">The sequence shown here is derived from an EMBL/GenBank/DDBJ whole genome shotgun (WGS) entry which is preliminary data.</text>
</comment>
<keyword evidence="4 15" id="KW-1003">Cell membrane</keyword>
<evidence type="ECO:0000313" key="17">
    <source>
        <dbReference type="EMBL" id="TDL85528.1"/>
    </source>
</evidence>
<dbReference type="InterPro" id="IPR017969">
    <property type="entry name" value="Heavy-metal-associated_CS"/>
</dbReference>
<feature type="transmembrane region" description="Helical" evidence="15">
    <location>
        <begin position="690"/>
        <end position="709"/>
    </location>
</feature>
<sequence>MTATDYPEASSGAACPACAVTPSAQVLARHAARAREAKIMLSLPGMHCAGCISKVERALAAHPGVREARVNLTQKRASVTAEPDITPEALVETLARIGYDAHELDAQTVALTTTDRAGRELLMRLGVAGFAAMNVMLLSISVWAGAEDATRDLFHWISAAITFPAILFAGQPFFRNAFAALRHGRLNMDVPITLAILLAVATSLWETAMSGHHAYFDAALMLTFFLLAGRYLDHRTRAIARSAAEELAALEVPRAIRRAADGTEETVPLTALCVGDLVVVRPGGRIPVDGIITEGASELDRSLLTGETLPVQALPGTALSAGELNLTGPLVLRATAIGPDSSLHALTDLVAVAESGRTNYNSLADRAAKLYAPGVHILSALSFAGWYIATGDLRQAVNIAAAVLIITCPCALGLAVPAVTTAASGRLFRQGLLIKSGTALERLASVGTVVFDKTGTLTGGTPTLIPAPQMDAETLALAAALGKGSAHPLARALVLAAQAKGLEAPELDSLREVPGYGIEAMQDGVIVRLGHSDWLGGQLDVNDTALSTWLQIGDAAPVAFRFADQLRPGAAEAVAGLKRQGLCVKLISGDTPGAVAAVAAQVGIDDWQAQTTPAGKAQAIKDIEGGVLMVGDGLNDTAALAAADVSISPASALDAARVASDIVLLGQDLAVLADARLVAVQATRRIRENFRIATVYNIVAVPLAVAGLATPLIAALAMSASSITVSLNALRIAGKGKSRRPARAAQAGQVQAAAGVIG</sequence>
<dbReference type="GO" id="GO:0005886">
    <property type="term" value="C:plasma membrane"/>
    <property type="evidence" value="ECO:0007669"/>
    <property type="project" value="UniProtKB-SubCell"/>
</dbReference>
<dbReference type="NCBIfam" id="TIGR01511">
    <property type="entry name" value="ATPase-IB1_Cu"/>
    <property type="match status" value="1"/>
</dbReference>
<evidence type="ECO:0000256" key="9">
    <source>
        <dbReference type="ARBA" id="ARBA00022840"/>
    </source>
</evidence>
<dbReference type="PRINTS" id="PR00119">
    <property type="entry name" value="CATATPASE"/>
</dbReference>
<evidence type="ECO:0000256" key="15">
    <source>
        <dbReference type="RuleBase" id="RU362081"/>
    </source>
</evidence>
<dbReference type="NCBIfam" id="TIGR01494">
    <property type="entry name" value="ATPase_P-type"/>
    <property type="match status" value="1"/>
</dbReference>
<dbReference type="InterPro" id="IPR006121">
    <property type="entry name" value="HMA_dom"/>
</dbReference>
<dbReference type="NCBIfam" id="TIGR01525">
    <property type="entry name" value="ATPase-IB_hvy"/>
    <property type="match status" value="1"/>
</dbReference>
<feature type="transmembrane region" description="Helical" evidence="15">
    <location>
        <begin position="156"/>
        <end position="174"/>
    </location>
</feature>
<dbReference type="InterPro" id="IPR018303">
    <property type="entry name" value="ATPase_P-typ_P_site"/>
</dbReference>
<dbReference type="Gene3D" id="3.40.50.1000">
    <property type="entry name" value="HAD superfamily/HAD-like"/>
    <property type="match status" value="1"/>
</dbReference>
<organism evidence="17 18">
    <name type="scientific">Meridianimarinicoccus aquatilis</name>
    <dbReference type="NCBI Taxonomy" id="2552766"/>
    <lineage>
        <taxon>Bacteria</taxon>
        <taxon>Pseudomonadati</taxon>
        <taxon>Pseudomonadota</taxon>
        <taxon>Alphaproteobacteria</taxon>
        <taxon>Rhodobacterales</taxon>
        <taxon>Paracoccaceae</taxon>
        <taxon>Meridianimarinicoccus</taxon>
    </lineage>
</organism>
<dbReference type="Pfam" id="PF00702">
    <property type="entry name" value="Hydrolase"/>
    <property type="match status" value="1"/>
</dbReference>
<dbReference type="CDD" id="cd00371">
    <property type="entry name" value="HMA"/>
    <property type="match status" value="1"/>
</dbReference>
<name>A0A4R6ASB5_9RHOB</name>
<dbReference type="PANTHER" id="PTHR43520">
    <property type="entry name" value="ATP7, ISOFORM B"/>
    <property type="match status" value="1"/>
</dbReference>
<evidence type="ECO:0000256" key="8">
    <source>
        <dbReference type="ARBA" id="ARBA00022741"/>
    </source>
</evidence>
<dbReference type="InterPro" id="IPR023298">
    <property type="entry name" value="ATPase_P-typ_TM_dom_sf"/>
</dbReference>
<protein>
    <submittedName>
        <fullName evidence="17">Cadmium-translocating P-type ATPase</fullName>
        <ecNumber evidence="17">3.6.3.3</ecNumber>
    </submittedName>
</protein>
<dbReference type="Gene3D" id="3.40.1110.10">
    <property type="entry name" value="Calcium-transporting ATPase, cytoplasmic domain N"/>
    <property type="match status" value="1"/>
</dbReference>
<keyword evidence="6 15" id="KW-0812">Transmembrane</keyword>
<dbReference type="Pfam" id="PF00122">
    <property type="entry name" value="E1-E2_ATPase"/>
    <property type="match status" value="1"/>
</dbReference>
<dbReference type="InterPro" id="IPR001757">
    <property type="entry name" value="P_typ_ATPase"/>
</dbReference>
<dbReference type="Proteomes" id="UP000294562">
    <property type="component" value="Unassembled WGS sequence"/>
</dbReference>
<evidence type="ECO:0000256" key="10">
    <source>
        <dbReference type="ARBA" id="ARBA00022842"/>
    </source>
</evidence>
<feature type="transmembrane region" description="Helical" evidence="15">
    <location>
        <begin position="186"/>
        <end position="208"/>
    </location>
</feature>
<dbReference type="GO" id="GO:0005524">
    <property type="term" value="F:ATP binding"/>
    <property type="evidence" value="ECO:0007669"/>
    <property type="project" value="UniProtKB-UniRule"/>
</dbReference>
<feature type="transmembrane region" description="Helical" evidence="15">
    <location>
        <begin position="121"/>
        <end position="144"/>
    </location>
</feature>
<dbReference type="AlphaFoldDB" id="A0A4R6ASB5"/>
<keyword evidence="9 15" id="KW-0067">ATP-binding</keyword>
<keyword evidence="13" id="KW-0406">Ion transport</keyword>
<dbReference type="InterPro" id="IPR023299">
    <property type="entry name" value="ATPase_P-typ_cyto_dom_N"/>
</dbReference>
<dbReference type="OrthoDB" id="9807843at2"/>
<evidence type="ECO:0000256" key="14">
    <source>
        <dbReference type="ARBA" id="ARBA00023136"/>
    </source>
</evidence>
<evidence type="ECO:0000313" key="18">
    <source>
        <dbReference type="Proteomes" id="UP000294562"/>
    </source>
</evidence>
<dbReference type="PROSITE" id="PS00154">
    <property type="entry name" value="ATPASE_E1_E2"/>
    <property type="match status" value="1"/>
</dbReference>
<dbReference type="EC" id="3.6.3.3" evidence="17"/>
<dbReference type="GO" id="GO:0005507">
    <property type="term" value="F:copper ion binding"/>
    <property type="evidence" value="ECO:0007669"/>
    <property type="project" value="TreeGrafter"/>
</dbReference>
<evidence type="ECO:0000256" key="6">
    <source>
        <dbReference type="ARBA" id="ARBA00022692"/>
    </source>
</evidence>
<feature type="transmembrane region" description="Helical" evidence="15">
    <location>
        <begin position="395"/>
        <end position="419"/>
    </location>
</feature>
<feature type="domain" description="HMA" evidence="16">
    <location>
        <begin position="37"/>
        <end position="102"/>
    </location>
</feature>
<dbReference type="Gene3D" id="3.30.70.100">
    <property type="match status" value="1"/>
</dbReference>
<keyword evidence="7 15" id="KW-0479">Metal-binding</keyword>
<dbReference type="SUPFAM" id="SSF55008">
    <property type="entry name" value="HMA, heavy metal-associated domain"/>
    <property type="match status" value="1"/>
</dbReference>
<keyword evidence="12 15" id="KW-1133">Transmembrane helix</keyword>
<evidence type="ECO:0000256" key="13">
    <source>
        <dbReference type="ARBA" id="ARBA00023065"/>
    </source>
</evidence>
<evidence type="ECO:0000256" key="11">
    <source>
        <dbReference type="ARBA" id="ARBA00022967"/>
    </source>
</evidence>
<dbReference type="NCBIfam" id="TIGR01512">
    <property type="entry name" value="ATPase-IB2_Cd"/>
    <property type="match status" value="1"/>
</dbReference>
<dbReference type="PROSITE" id="PS50846">
    <property type="entry name" value="HMA_2"/>
    <property type="match status" value="1"/>
</dbReference>
<keyword evidence="18" id="KW-1185">Reference proteome</keyword>
<dbReference type="PANTHER" id="PTHR43520:SF5">
    <property type="entry name" value="CATION-TRANSPORTING P-TYPE ATPASE-RELATED"/>
    <property type="match status" value="1"/>
</dbReference>
<comment type="subcellular location">
    <subcellularLocation>
        <location evidence="1">Cell membrane</location>
        <topology evidence="1">Multi-pass membrane protein</topology>
    </subcellularLocation>
</comment>
<keyword evidence="10" id="KW-0460">Magnesium</keyword>
<dbReference type="PROSITE" id="PS01047">
    <property type="entry name" value="HMA_1"/>
    <property type="match status" value="1"/>
</dbReference>
<dbReference type="InterPro" id="IPR036163">
    <property type="entry name" value="HMA_dom_sf"/>
</dbReference>
<dbReference type="GO" id="GO:0043682">
    <property type="term" value="F:P-type divalent copper transporter activity"/>
    <property type="evidence" value="ECO:0007669"/>
    <property type="project" value="TreeGrafter"/>
</dbReference>
<comment type="similarity">
    <text evidence="2 15">Belongs to the cation transport ATPase (P-type) (TC 3.A.3) family. Type IB subfamily.</text>
</comment>
<dbReference type="SUPFAM" id="SSF81653">
    <property type="entry name" value="Calcium ATPase, transduction domain A"/>
    <property type="match status" value="1"/>
</dbReference>
<dbReference type="GO" id="GO:0055070">
    <property type="term" value="P:copper ion homeostasis"/>
    <property type="evidence" value="ECO:0007669"/>
    <property type="project" value="TreeGrafter"/>
</dbReference>
<dbReference type="GO" id="GO:0016887">
    <property type="term" value="F:ATP hydrolysis activity"/>
    <property type="evidence" value="ECO:0007669"/>
    <property type="project" value="InterPro"/>
</dbReference>
<evidence type="ECO:0000256" key="2">
    <source>
        <dbReference type="ARBA" id="ARBA00006024"/>
    </source>
</evidence>
<proteinExistence type="inferred from homology"/>
<evidence type="ECO:0000259" key="16">
    <source>
        <dbReference type="PROSITE" id="PS50846"/>
    </source>
</evidence>
<dbReference type="InterPro" id="IPR008250">
    <property type="entry name" value="ATPase_P-typ_transduc_dom_A_sf"/>
</dbReference>
<evidence type="ECO:0000256" key="7">
    <source>
        <dbReference type="ARBA" id="ARBA00022723"/>
    </source>
</evidence>
<dbReference type="InterPro" id="IPR059000">
    <property type="entry name" value="ATPase_P-type_domA"/>
</dbReference>
<dbReference type="EMBL" id="SMZO01000042">
    <property type="protein sequence ID" value="TDL85528.1"/>
    <property type="molecule type" value="Genomic_DNA"/>
</dbReference>
<reference evidence="17 18" key="1">
    <citation type="submission" date="2019-03" db="EMBL/GenBank/DDBJ databases">
        <title>Rhodobacteraceae bacterium SM1902, a new member of the family Rhodobacteraceae isolated from Yantai.</title>
        <authorList>
            <person name="Sun Y."/>
        </authorList>
    </citation>
    <scope>NUCLEOTIDE SEQUENCE [LARGE SCALE GENOMIC DNA]</scope>
    <source>
        <strain evidence="17 18">SM1902</strain>
    </source>
</reference>
<keyword evidence="14 15" id="KW-0472">Membrane</keyword>
<keyword evidence="11" id="KW-1278">Translocase</keyword>